<dbReference type="GO" id="GO:0002250">
    <property type="term" value="P:adaptive immune response"/>
    <property type="evidence" value="ECO:0007669"/>
    <property type="project" value="UniProtKB-KW"/>
</dbReference>
<evidence type="ECO:0000313" key="8">
    <source>
        <dbReference type="Proteomes" id="UP000694546"/>
    </source>
</evidence>
<dbReference type="Proteomes" id="UP000694546">
    <property type="component" value="Chromosome 10"/>
</dbReference>
<evidence type="ECO:0000259" key="6">
    <source>
        <dbReference type="PROSITE" id="PS50001"/>
    </source>
</evidence>
<evidence type="ECO:0000313" key="7">
    <source>
        <dbReference type="Ensembl" id="ENSGMOP00000051622.1"/>
    </source>
</evidence>
<dbReference type="InterPro" id="IPR000980">
    <property type="entry name" value="SH2"/>
</dbReference>
<dbReference type="PANTHER" id="PTHR46051">
    <property type="entry name" value="SH2 DOMAIN-CONTAINING PROTEIN"/>
    <property type="match status" value="1"/>
</dbReference>
<keyword evidence="1" id="KW-0399">Innate immunity</keyword>
<dbReference type="PROSITE" id="PS50001">
    <property type="entry name" value="SH2"/>
    <property type="match status" value="1"/>
</dbReference>
<evidence type="ECO:0000256" key="5">
    <source>
        <dbReference type="PROSITE-ProRule" id="PRU00191"/>
    </source>
</evidence>
<dbReference type="SUPFAM" id="SSF55550">
    <property type="entry name" value="SH2 domain"/>
    <property type="match status" value="1"/>
</dbReference>
<dbReference type="AlphaFoldDB" id="A0A8C5BVC7"/>
<keyword evidence="2" id="KW-0391">Immunity</keyword>
<proteinExistence type="predicted"/>
<evidence type="ECO:0000256" key="3">
    <source>
        <dbReference type="ARBA" id="ARBA00022999"/>
    </source>
</evidence>
<dbReference type="GO" id="GO:0050776">
    <property type="term" value="P:regulation of immune response"/>
    <property type="evidence" value="ECO:0007669"/>
    <property type="project" value="TreeGrafter"/>
</dbReference>
<name>A0A8C5BVC7_GADMO</name>
<reference evidence="7" key="2">
    <citation type="submission" date="2025-09" db="UniProtKB">
        <authorList>
            <consortium name="Ensembl"/>
        </authorList>
    </citation>
    <scope>IDENTIFICATION</scope>
</reference>
<dbReference type="PANTHER" id="PTHR46051:SF1">
    <property type="entry name" value="INOSITOL POLYPHOSPHATE-RELATED PHOSPHATASE DOMAIN-CONTAINING PROTEIN"/>
    <property type="match status" value="1"/>
</dbReference>
<dbReference type="Gene3D" id="3.30.505.10">
    <property type="entry name" value="SH2 domain"/>
    <property type="match status" value="1"/>
</dbReference>
<evidence type="ECO:0000256" key="4">
    <source>
        <dbReference type="ARBA" id="ARBA00023130"/>
    </source>
</evidence>
<dbReference type="InterPro" id="IPR036860">
    <property type="entry name" value="SH2_dom_sf"/>
</dbReference>
<reference evidence="7" key="1">
    <citation type="submission" date="2025-08" db="UniProtKB">
        <authorList>
            <consortium name="Ensembl"/>
        </authorList>
    </citation>
    <scope>IDENTIFICATION</scope>
</reference>
<evidence type="ECO:0000256" key="1">
    <source>
        <dbReference type="ARBA" id="ARBA00022588"/>
    </source>
</evidence>
<dbReference type="Pfam" id="PF00017">
    <property type="entry name" value="SH2"/>
    <property type="match status" value="1"/>
</dbReference>
<sequence length="166" mass="19151">ELEVEGRAHSRVMEELSVYHKAIGKEEGERRLGQDGREGCYLIRNSETMPGVYCLCVLCKGFVYTYRLRLEVDGSWTTADGVEKRHFRNIANLILALQKPDQGIAIPLYFPVTPDRWSLAQKIRAEVTEKRETMEVSSAYSEHNPPPGKRYSKIMLRYKIQCVKKK</sequence>
<keyword evidence="8" id="KW-1185">Reference proteome</keyword>
<protein>
    <recommendedName>
        <fullName evidence="6">SH2 domain-containing protein</fullName>
    </recommendedName>
</protein>
<accession>A0A8C5BVC7</accession>
<keyword evidence="4" id="KW-1064">Adaptive immunity</keyword>
<dbReference type="GO" id="GO:0009966">
    <property type="term" value="P:regulation of signal transduction"/>
    <property type="evidence" value="ECO:0007669"/>
    <property type="project" value="TreeGrafter"/>
</dbReference>
<evidence type="ECO:0000256" key="2">
    <source>
        <dbReference type="ARBA" id="ARBA00022859"/>
    </source>
</evidence>
<gene>
    <name evidence="7" type="primary">sh2d1a</name>
</gene>
<dbReference type="GO" id="GO:0045087">
    <property type="term" value="P:innate immune response"/>
    <property type="evidence" value="ECO:0007669"/>
    <property type="project" value="UniProtKB-KW"/>
</dbReference>
<feature type="domain" description="SH2" evidence="6">
    <location>
        <begin position="18"/>
        <end position="112"/>
    </location>
</feature>
<dbReference type="Ensembl" id="ENSGMOT00000027774.1">
    <property type="protein sequence ID" value="ENSGMOP00000051622.1"/>
    <property type="gene ID" value="ENSGMOG00000004270.2"/>
</dbReference>
<keyword evidence="3 5" id="KW-0727">SH2 domain</keyword>
<dbReference type="GeneTree" id="ENSGT00940000155920"/>
<organism evidence="7 8">
    <name type="scientific">Gadus morhua</name>
    <name type="common">Atlantic cod</name>
    <dbReference type="NCBI Taxonomy" id="8049"/>
    <lineage>
        <taxon>Eukaryota</taxon>
        <taxon>Metazoa</taxon>
        <taxon>Chordata</taxon>
        <taxon>Craniata</taxon>
        <taxon>Vertebrata</taxon>
        <taxon>Euteleostomi</taxon>
        <taxon>Actinopterygii</taxon>
        <taxon>Neopterygii</taxon>
        <taxon>Teleostei</taxon>
        <taxon>Neoteleostei</taxon>
        <taxon>Acanthomorphata</taxon>
        <taxon>Zeiogadaria</taxon>
        <taxon>Gadariae</taxon>
        <taxon>Gadiformes</taxon>
        <taxon>Gadoidei</taxon>
        <taxon>Gadidae</taxon>
        <taxon>Gadus</taxon>
    </lineage>
</organism>
<dbReference type="SMART" id="SM00252">
    <property type="entry name" value="SH2"/>
    <property type="match status" value="1"/>
</dbReference>